<evidence type="ECO:0000313" key="1">
    <source>
        <dbReference type="EMBL" id="OIO07772.1"/>
    </source>
</evidence>
<sequence length="81" mass="8978">MVITFFQSCSTCFEHVYISVDVHSKDKDILENIVFLLGDEIKPEIVGLLPKKIICPLCSEELGINIIGGSFQGFTSENNSL</sequence>
<accession>A0A1J4T6N0</accession>
<dbReference type="Proteomes" id="UP000183192">
    <property type="component" value="Unassembled WGS sequence"/>
</dbReference>
<organism evidence="1 2">
    <name type="scientific">Candidatus Falkowbacteria bacterium CG1_02_37_44</name>
    <dbReference type="NCBI Taxonomy" id="1805146"/>
    <lineage>
        <taxon>Bacteria</taxon>
        <taxon>Candidatus Falkowiibacteriota</taxon>
    </lineage>
</organism>
<name>A0A1J4T6N0_9BACT</name>
<dbReference type="AlphaFoldDB" id="A0A1J4T6N0"/>
<comment type="caution">
    <text evidence="1">The sequence shown here is derived from an EMBL/GenBank/DDBJ whole genome shotgun (WGS) entry which is preliminary data.</text>
</comment>
<evidence type="ECO:0000313" key="2">
    <source>
        <dbReference type="Proteomes" id="UP000183192"/>
    </source>
</evidence>
<proteinExistence type="predicted"/>
<dbReference type="EMBL" id="MNUU01000034">
    <property type="protein sequence ID" value="OIO07772.1"/>
    <property type="molecule type" value="Genomic_DNA"/>
</dbReference>
<gene>
    <name evidence="1" type="ORF">AUJ27_01885</name>
</gene>
<protein>
    <submittedName>
        <fullName evidence="1">Uncharacterized protein</fullName>
    </submittedName>
</protein>
<reference evidence="1 2" key="1">
    <citation type="journal article" date="2016" name="Environ. Microbiol.">
        <title>Genomic resolution of a cold subsurface aquifer community provides metabolic insights for novel microbes adapted to high CO concentrations.</title>
        <authorList>
            <person name="Probst A.J."/>
            <person name="Castelle C.J."/>
            <person name="Singh A."/>
            <person name="Brown C.T."/>
            <person name="Anantharaman K."/>
            <person name="Sharon I."/>
            <person name="Hug L.A."/>
            <person name="Burstein D."/>
            <person name="Emerson J.B."/>
            <person name="Thomas B.C."/>
            <person name="Banfield J.F."/>
        </authorList>
    </citation>
    <scope>NUCLEOTIDE SEQUENCE [LARGE SCALE GENOMIC DNA]</scope>
    <source>
        <strain evidence="1">CG1_02_37_44</strain>
    </source>
</reference>